<dbReference type="EMBL" id="CP016070">
    <property type="protein sequence ID" value="AOW80087.1"/>
    <property type="molecule type" value="Genomic_DNA"/>
</dbReference>
<feature type="transmembrane region" description="Helical" evidence="1">
    <location>
        <begin position="155"/>
        <end position="174"/>
    </location>
</feature>
<keyword evidence="1" id="KW-1133">Transmembrane helix</keyword>
<evidence type="ECO:0000256" key="1">
    <source>
        <dbReference type="SAM" id="Phobius"/>
    </source>
</evidence>
<feature type="domain" description="DUF7344" evidence="2">
    <location>
        <begin position="25"/>
        <end position="102"/>
    </location>
</feature>
<dbReference type="InterPro" id="IPR036388">
    <property type="entry name" value="WH-like_DNA-bd_sf"/>
</dbReference>
<sequence length="186" mass="20986">MGNVSVVDHVPAISRGNRLPEPEIHDVLRNERRRAALQCLRERAGEAHINELTDAIVHREAGPESDTKSLKQSVYSSLHQTHIPKLEAADVVAYDEDANVVRLTTNSREVDRYFRLRPAHGISWGEYYQLFAVTSLLVTLLVEMEIGVFAAIDPLPVLTLALVVLALSGGYQLWTRRWIYVRSLFS</sequence>
<feature type="transmembrane region" description="Helical" evidence="1">
    <location>
        <begin position="127"/>
        <end position="149"/>
    </location>
</feature>
<dbReference type="Gene3D" id="1.10.10.10">
    <property type="entry name" value="Winged helix-like DNA-binding domain superfamily/Winged helix DNA-binding domain"/>
    <property type="match status" value="1"/>
</dbReference>
<organism evidence="3 4">
    <name type="scientific">Halodesulfurarchaeum formicicum</name>
    <dbReference type="NCBI Taxonomy" id="1873524"/>
    <lineage>
        <taxon>Archaea</taxon>
        <taxon>Methanobacteriati</taxon>
        <taxon>Methanobacteriota</taxon>
        <taxon>Stenosarchaea group</taxon>
        <taxon>Halobacteria</taxon>
        <taxon>Halobacteriales</taxon>
        <taxon>Halobacteriaceae</taxon>
        <taxon>Halodesulfurarchaeum</taxon>
    </lineage>
</organism>
<evidence type="ECO:0000313" key="3">
    <source>
        <dbReference type="EMBL" id="AOW80087.1"/>
    </source>
</evidence>
<dbReference type="AlphaFoldDB" id="A0A1D8S408"/>
<evidence type="ECO:0000259" key="2">
    <source>
        <dbReference type="Pfam" id="PF24035"/>
    </source>
</evidence>
<dbReference type="Pfam" id="PF24035">
    <property type="entry name" value="DUF7344"/>
    <property type="match status" value="1"/>
</dbReference>
<keyword evidence="1" id="KW-0472">Membrane</keyword>
<dbReference type="KEGG" id="halh:HTSR_0902"/>
<dbReference type="InterPro" id="IPR055768">
    <property type="entry name" value="DUF7344"/>
</dbReference>
<gene>
    <name evidence="3" type="ORF">HTSR_0902</name>
</gene>
<evidence type="ECO:0000313" key="4">
    <source>
        <dbReference type="Proteomes" id="UP000185608"/>
    </source>
</evidence>
<accession>A0A1D8S408</accession>
<reference evidence="3 4" key="1">
    <citation type="submission" date="2016-06" db="EMBL/GenBank/DDBJ databases">
        <title>Discovery of anaerobic lithoheterotrophic haloarchaeon capable of sulfur respiration by hydrogen and formate.</title>
        <authorList>
            <person name="Sorokin D.Y."/>
            <person name="Kublanov I.V."/>
            <person name="Roman P."/>
            <person name="Sinninghe Damste J.S."/>
            <person name="Golyshin P.N."/>
            <person name="Rojo D."/>
            <person name="Ciordia S."/>
            <person name="Mena Md.C."/>
            <person name="Ferrer M."/>
            <person name="Smedile F."/>
            <person name="Messina E."/>
            <person name="La Cono V."/>
            <person name="Yakimov M.M."/>
        </authorList>
    </citation>
    <scope>NUCLEOTIDE SEQUENCE [LARGE SCALE GENOMIC DNA]</scope>
    <source>
        <strain evidence="3 4">HTSR1</strain>
    </source>
</reference>
<proteinExistence type="predicted"/>
<dbReference type="Proteomes" id="UP000185608">
    <property type="component" value="Chromosome"/>
</dbReference>
<keyword evidence="1" id="KW-0812">Transmembrane</keyword>
<protein>
    <recommendedName>
        <fullName evidence="2">DUF7344 domain-containing protein</fullName>
    </recommendedName>
</protein>
<name>A0A1D8S408_9EURY</name>